<reference evidence="1" key="1">
    <citation type="journal article" date="2023" name="Int. J. Syst. Evol. Microbiol.">
        <title>&lt;i&gt;Holtiella tumoricola&lt;/i&gt; gen. nov. sp. nov., isolated from a human clinical sample.</title>
        <authorList>
            <person name="Allen-Vercoe E."/>
            <person name="Daigneault M.C."/>
            <person name="Vancuren S.J."/>
            <person name="Cochrane K."/>
            <person name="O'Neal L.L."/>
            <person name="Sankaranarayanan K."/>
            <person name="Lawson P.A."/>
        </authorList>
    </citation>
    <scope>NUCLEOTIDE SEQUENCE</scope>
    <source>
        <strain evidence="1">CC70A</strain>
    </source>
</reference>
<organism evidence="1 2">
    <name type="scientific">Holtiella tumoricola</name>
    <dbReference type="NCBI Taxonomy" id="3018743"/>
    <lineage>
        <taxon>Bacteria</taxon>
        <taxon>Bacillati</taxon>
        <taxon>Bacillota</taxon>
        <taxon>Clostridia</taxon>
        <taxon>Lachnospirales</taxon>
        <taxon>Cellulosilyticaceae</taxon>
        <taxon>Holtiella</taxon>
    </lineage>
</organism>
<sequence>MGRELMINLEVIYKINPLIFTKEVNKIQNLLGCKKSRIRMFNYLLKSKEEEWWIDIKLNSITILILKDDMSTKSRIEEMMEVYLNTKSIGVAYNKDAEKYINILKKNEKLVII</sequence>
<accession>A0AA42J364</accession>
<name>A0AA42J364_9FIRM</name>
<gene>
    <name evidence="1" type="ORF">PBV87_21380</name>
</gene>
<evidence type="ECO:0000313" key="1">
    <source>
        <dbReference type="EMBL" id="MDA3734030.1"/>
    </source>
</evidence>
<keyword evidence="2" id="KW-1185">Reference proteome</keyword>
<proteinExistence type="predicted"/>
<evidence type="ECO:0000313" key="2">
    <source>
        <dbReference type="Proteomes" id="UP001169242"/>
    </source>
</evidence>
<protein>
    <submittedName>
        <fullName evidence="1">Uncharacterized protein</fullName>
    </submittedName>
</protein>
<dbReference type="Proteomes" id="UP001169242">
    <property type="component" value="Unassembled WGS sequence"/>
</dbReference>
<dbReference type="AlphaFoldDB" id="A0AA42J364"/>
<comment type="caution">
    <text evidence="1">The sequence shown here is derived from an EMBL/GenBank/DDBJ whole genome shotgun (WGS) entry which is preliminary data.</text>
</comment>
<dbReference type="EMBL" id="JAQIFT010000069">
    <property type="protein sequence ID" value="MDA3734030.1"/>
    <property type="molecule type" value="Genomic_DNA"/>
</dbReference>
<dbReference type="RefSeq" id="WP_271013682.1">
    <property type="nucleotide sequence ID" value="NZ_JAQIFT010000069.1"/>
</dbReference>